<name>A0A3D0WD00_9SPHN</name>
<dbReference type="EMBL" id="DOYJ01000265">
    <property type="protein sequence ID" value="HCB76419.1"/>
    <property type="molecule type" value="Genomic_DNA"/>
</dbReference>
<protein>
    <submittedName>
        <fullName evidence="1">Uncharacterized protein</fullName>
    </submittedName>
</protein>
<sequence length="94" mass="10186">MNGLGLSHRLRAQIADELECAREEIERLGAILCSDPALVERHVSALQALDMLGQQQLALAAILRADDPQAAIGDTPLERLRVRLESALELDCGS</sequence>
<reference evidence="1 2" key="1">
    <citation type="journal article" date="2018" name="Nat. Biotechnol.">
        <title>A standardized bacterial taxonomy based on genome phylogeny substantially revises the tree of life.</title>
        <authorList>
            <person name="Parks D.H."/>
            <person name="Chuvochina M."/>
            <person name="Waite D.W."/>
            <person name="Rinke C."/>
            <person name="Skarshewski A."/>
            <person name="Chaumeil P.A."/>
            <person name="Hugenholtz P."/>
        </authorList>
    </citation>
    <scope>NUCLEOTIDE SEQUENCE [LARGE SCALE GENOMIC DNA]</scope>
    <source>
        <strain evidence="1">UBA9015</strain>
    </source>
</reference>
<dbReference type="Proteomes" id="UP000262699">
    <property type="component" value="Unassembled WGS sequence"/>
</dbReference>
<organism evidence="1 2">
    <name type="scientific">Sphingomonas bacterium</name>
    <dbReference type="NCBI Taxonomy" id="1895847"/>
    <lineage>
        <taxon>Bacteria</taxon>
        <taxon>Pseudomonadati</taxon>
        <taxon>Pseudomonadota</taxon>
        <taxon>Alphaproteobacteria</taxon>
        <taxon>Sphingomonadales</taxon>
        <taxon>Sphingomonadaceae</taxon>
        <taxon>Sphingomonas</taxon>
    </lineage>
</organism>
<evidence type="ECO:0000313" key="1">
    <source>
        <dbReference type="EMBL" id="HCB76419.1"/>
    </source>
</evidence>
<comment type="caution">
    <text evidence="1">The sequence shown here is derived from an EMBL/GenBank/DDBJ whole genome shotgun (WGS) entry which is preliminary data.</text>
</comment>
<evidence type="ECO:0000313" key="2">
    <source>
        <dbReference type="Proteomes" id="UP000262699"/>
    </source>
</evidence>
<dbReference type="AlphaFoldDB" id="A0A3D0WD00"/>
<gene>
    <name evidence="1" type="ORF">DEP91_09640</name>
</gene>
<proteinExistence type="predicted"/>
<accession>A0A3D0WD00</accession>